<keyword evidence="3" id="KW-1185">Reference proteome</keyword>
<dbReference type="AlphaFoldDB" id="A0A835QL61"/>
<reference evidence="2 3" key="1">
    <citation type="journal article" date="2020" name="Nat. Food">
        <title>A phased Vanilla planifolia genome enables genetic improvement of flavour and production.</title>
        <authorList>
            <person name="Hasing T."/>
            <person name="Tang H."/>
            <person name="Brym M."/>
            <person name="Khazi F."/>
            <person name="Huang T."/>
            <person name="Chambers A.H."/>
        </authorList>
    </citation>
    <scope>NUCLEOTIDE SEQUENCE [LARGE SCALE GENOMIC DNA]</scope>
    <source>
        <tissue evidence="2">Leaf</tissue>
    </source>
</reference>
<proteinExistence type="predicted"/>
<dbReference type="Proteomes" id="UP000636800">
    <property type="component" value="Unassembled WGS sequence"/>
</dbReference>
<feature type="region of interest" description="Disordered" evidence="1">
    <location>
        <begin position="1"/>
        <end position="53"/>
    </location>
</feature>
<organism evidence="2 3">
    <name type="scientific">Vanilla planifolia</name>
    <name type="common">Vanilla</name>
    <dbReference type="NCBI Taxonomy" id="51239"/>
    <lineage>
        <taxon>Eukaryota</taxon>
        <taxon>Viridiplantae</taxon>
        <taxon>Streptophyta</taxon>
        <taxon>Embryophyta</taxon>
        <taxon>Tracheophyta</taxon>
        <taxon>Spermatophyta</taxon>
        <taxon>Magnoliopsida</taxon>
        <taxon>Liliopsida</taxon>
        <taxon>Asparagales</taxon>
        <taxon>Orchidaceae</taxon>
        <taxon>Vanilloideae</taxon>
        <taxon>Vanilleae</taxon>
        <taxon>Vanilla</taxon>
    </lineage>
</organism>
<evidence type="ECO:0000256" key="1">
    <source>
        <dbReference type="SAM" id="MobiDB-lite"/>
    </source>
</evidence>
<evidence type="ECO:0000313" key="3">
    <source>
        <dbReference type="Proteomes" id="UP000636800"/>
    </source>
</evidence>
<name>A0A835QL61_VANPL</name>
<dbReference type="EMBL" id="JADCNL010000008">
    <property type="protein sequence ID" value="KAG0470643.1"/>
    <property type="molecule type" value="Genomic_DNA"/>
</dbReference>
<protein>
    <submittedName>
        <fullName evidence="2">Uncharacterized protein</fullName>
    </submittedName>
</protein>
<evidence type="ECO:0000313" key="2">
    <source>
        <dbReference type="EMBL" id="KAG0470643.1"/>
    </source>
</evidence>
<comment type="caution">
    <text evidence="2">The sequence shown here is derived from an EMBL/GenBank/DDBJ whole genome shotgun (WGS) entry which is preliminary data.</text>
</comment>
<feature type="compositionally biased region" description="Basic residues" evidence="1">
    <location>
        <begin position="1"/>
        <end position="16"/>
    </location>
</feature>
<gene>
    <name evidence="2" type="ORF">HPP92_017343</name>
</gene>
<sequence length="53" mass="5959">MVKGSHCGHRRIWKGNRKNDRRGESLYMASTTPEEAVDDAREIGSGQVMGRAR</sequence>
<accession>A0A835QL61</accession>